<evidence type="ECO:0000256" key="1">
    <source>
        <dbReference type="SAM" id="MobiDB-lite"/>
    </source>
</evidence>
<dbReference type="EMBL" id="MSDF01000001">
    <property type="protein sequence ID" value="OPB01063.1"/>
    <property type="molecule type" value="Genomic_DNA"/>
</dbReference>
<dbReference type="RefSeq" id="WP_078738185.1">
    <property type="nucleotide sequence ID" value="NZ_MSDF01000001.1"/>
</dbReference>
<proteinExistence type="predicted"/>
<feature type="region of interest" description="Disordered" evidence="1">
    <location>
        <begin position="131"/>
        <end position="156"/>
    </location>
</feature>
<reference evidence="2 3" key="1">
    <citation type="submission" date="2016-12" db="EMBL/GenBank/DDBJ databases">
        <title>Draft genome sequences of seven strains of Pseudomonas fluorescens that produce 4-formylaminooxyvinylglycine.</title>
        <authorList>
            <person name="Okrent R.A."/>
            <person name="Manning V.A."/>
            <person name="Trippe K.M."/>
        </authorList>
    </citation>
    <scope>NUCLEOTIDE SEQUENCE [LARGE SCALE GENOMIC DNA]</scope>
    <source>
        <strain evidence="2 3">P5A</strain>
    </source>
</reference>
<sequence>MNAKLDFDASKLYEALKYQIHVAIDYCHTLDKDDVLWIEVFGDVTVEGRDQVEVKEYSDSLTDSHENLWNTLNNWLKPDFNHQQYANLILLTTQAYGERAAIKDWYQWNTDQRLAALESILQDAEARFEKAKQEKEVTADQSEEGGTGGKTPGPSKALTLQRKVMAKAMRESLMEALPKVKIITEQPDLLGLIARYKRAHLKSIHEHRMDDFLNDLFGFMTSAVKVTEGWRFTTAEFDSKFTELTARYLIGSVKFPRVNTEEIEREAAEMNVRDRIYAQKLDEIGGEEELILEATADLLHAHEYIAELIKDCTTSQSDVESYSKNHMRTHSASRAKLMIGCDETWSVSKLKQESLKFYYARCELDVVGFRNYEDTPVEFRNGIYHMLADSVPASSAKEFHWRLWK</sequence>
<organism evidence="2 3">
    <name type="scientific">Pseudomonas fluorescens</name>
    <dbReference type="NCBI Taxonomy" id="294"/>
    <lineage>
        <taxon>Bacteria</taxon>
        <taxon>Pseudomonadati</taxon>
        <taxon>Pseudomonadota</taxon>
        <taxon>Gammaproteobacteria</taxon>
        <taxon>Pseudomonadales</taxon>
        <taxon>Pseudomonadaceae</taxon>
        <taxon>Pseudomonas</taxon>
    </lineage>
</organism>
<dbReference type="Proteomes" id="UP000190965">
    <property type="component" value="Unassembled WGS sequence"/>
</dbReference>
<dbReference type="OrthoDB" id="8564076at2"/>
<protein>
    <submittedName>
        <fullName evidence="2">Uncharacterized protein</fullName>
    </submittedName>
</protein>
<evidence type="ECO:0000313" key="2">
    <source>
        <dbReference type="EMBL" id="OPB01063.1"/>
    </source>
</evidence>
<name>A0A1T2Z8U2_PSEFL</name>
<evidence type="ECO:0000313" key="3">
    <source>
        <dbReference type="Proteomes" id="UP000190965"/>
    </source>
</evidence>
<dbReference type="AlphaFoldDB" id="A0A1T2Z8U2"/>
<accession>A0A1T2Z8U2</accession>
<comment type="caution">
    <text evidence="2">The sequence shown here is derived from an EMBL/GenBank/DDBJ whole genome shotgun (WGS) entry which is preliminary data.</text>
</comment>
<gene>
    <name evidence="2" type="ORF">BFW87_00350</name>
</gene>